<protein>
    <submittedName>
        <fullName evidence="3">Peptidase M23</fullName>
    </submittedName>
</protein>
<evidence type="ECO:0000256" key="1">
    <source>
        <dbReference type="ARBA" id="ARBA00022729"/>
    </source>
</evidence>
<dbReference type="InterPro" id="IPR016047">
    <property type="entry name" value="M23ase_b-sheet_dom"/>
</dbReference>
<gene>
    <name evidence="3" type="ORF">GCM10011379_27860</name>
</gene>
<dbReference type="AlphaFoldDB" id="A0A917IYE8"/>
<evidence type="ECO:0000259" key="2">
    <source>
        <dbReference type="Pfam" id="PF01551"/>
    </source>
</evidence>
<keyword evidence="4" id="KW-1185">Reference proteome</keyword>
<name>A0A917IYE8_9BACT</name>
<feature type="domain" description="M23ase beta-sheet core" evidence="2">
    <location>
        <begin position="140"/>
        <end position="175"/>
    </location>
</feature>
<keyword evidence="1" id="KW-0732">Signal</keyword>
<dbReference type="PANTHER" id="PTHR21666">
    <property type="entry name" value="PEPTIDASE-RELATED"/>
    <property type="match status" value="1"/>
</dbReference>
<dbReference type="Gene3D" id="2.70.70.10">
    <property type="entry name" value="Glucose Permease (Domain IIA)"/>
    <property type="match status" value="1"/>
</dbReference>
<dbReference type="InterPro" id="IPR011055">
    <property type="entry name" value="Dup_hybrid_motif"/>
</dbReference>
<dbReference type="InterPro" id="IPR050570">
    <property type="entry name" value="Cell_wall_metabolism_enzyme"/>
</dbReference>
<reference evidence="3" key="1">
    <citation type="journal article" date="2014" name="Int. J. Syst. Evol. Microbiol.">
        <title>Complete genome sequence of Corynebacterium casei LMG S-19264T (=DSM 44701T), isolated from a smear-ripened cheese.</title>
        <authorList>
            <consortium name="US DOE Joint Genome Institute (JGI-PGF)"/>
            <person name="Walter F."/>
            <person name="Albersmeier A."/>
            <person name="Kalinowski J."/>
            <person name="Ruckert C."/>
        </authorList>
    </citation>
    <scope>NUCLEOTIDE SEQUENCE</scope>
    <source>
        <strain evidence="3">CGMCC 1.15290</strain>
    </source>
</reference>
<feature type="domain" description="M23ase beta-sheet core" evidence="2">
    <location>
        <begin position="53"/>
        <end position="119"/>
    </location>
</feature>
<sequence>MKKRFAHSIPVLAIGAVTLIIFPLIRCGRYRDNPLQRPIELAAGFGEIRKDHFHMGADLRTNGREGLPVYTVKEGYISHISIQSNGYGKAVWVTHPDGTTTLYAHLSRFNGAAGKWITALQYKSQCWQQNLDAPAGSFPVKKGQCIGYSGNTGTSEGPHLHFEVRNTATGKSLNPLLDVLHVTDTIKPIIKAVYWYNRRNSIYEDSARPVSKSLTRCNTPLIGIGISASDQYAAGRFTTGIDKAWVYKDDVLQYSFSVQQLSAENSRYVNACIDYNKTLHSKRPVQLLFSLPGNRLPYTRQSTSGGTIDLSDRWQHEIKVVVSDLVGHTTEKKWRMQYDGSASQSNASPAERLLYPSRTYLVKSEHAMLQIPENTFYDAVPLQLIENKSKLTNAVSPAVIMKMPCAPVHNSFTACIATTLPQGHTLRQRTVMVLSGKKENMALKGNWKQNNMLGQFNQTGTIQLVADTIAPVISNPIVEEEKLQFTCTDNLGAIASFTATADGHWLAFDQKGNCFTYKKDDHFPEDARSLTVTITDIAGNTTVKKYRLQTR</sequence>
<proteinExistence type="predicted"/>
<dbReference type="Pfam" id="PF01551">
    <property type="entry name" value="Peptidase_M23"/>
    <property type="match status" value="2"/>
</dbReference>
<dbReference type="CDD" id="cd12797">
    <property type="entry name" value="M23_peptidase"/>
    <property type="match status" value="1"/>
</dbReference>
<accession>A0A917IYE8</accession>
<dbReference type="RefSeq" id="WP_188953224.1">
    <property type="nucleotide sequence ID" value="NZ_BMIB01000003.1"/>
</dbReference>
<comment type="caution">
    <text evidence="3">The sequence shown here is derived from an EMBL/GenBank/DDBJ whole genome shotgun (WGS) entry which is preliminary data.</text>
</comment>
<dbReference type="GO" id="GO:0004222">
    <property type="term" value="F:metalloendopeptidase activity"/>
    <property type="evidence" value="ECO:0007669"/>
    <property type="project" value="TreeGrafter"/>
</dbReference>
<dbReference type="SUPFAM" id="SSF51261">
    <property type="entry name" value="Duplicated hybrid motif"/>
    <property type="match status" value="1"/>
</dbReference>
<dbReference type="EMBL" id="BMIB01000003">
    <property type="protein sequence ID" value="GGH70005.1"/>
    <property type="molecule type" value="Genomic_DNA"/>
</dbReference>
<reference evidence="3" key="2">
    <citation type="submission" date="2020-09" db="EMBL/GenBank/DDBJ databases">
        <authorList>
            <person name="Sun Q."/>
            <person name="Zhou Y."/>
        </authorList>
    </citation>
    <scope>NUCLEOTIDE SEQUENCE</scope>
    <source>
        <strain evidence="3">CGMCC 1.15290</strain>
    </source>
</reference>
<evidence type="ECO:0000313" key="3">
    <source>
        <dbReference type="EMBL" id="GGH70005.1"/>
    </source>
</evidence>
<organism evidence="3 4">
    <name type="scientific">Filimonas zeae</name>
    <dbReference type="NCBI Taxonomy" id="1737353"/>
    <lineage>
        <taxon>Bacteria</taxon>
        <taxon>Pseudomonadati</taxon>
        <taxon>Bacteroidota</taxon>
        <taxon>Chitinophagia</taxon>
        <taxon>Chitinophagales</taxon>
        <taxon>Chitinophagaceae</taxon>
        <taxon>Filimonas</taxon>
    </lineage>
</organism>
<dbReference type="Proteomes" id="UP000627292">
    <property type="component" value="Unassembled WGS sequence"/>
</dbReference>
<evidence type="ECO:0000313" key="4">
    <source>
        <dbReference type="Proteomes" id="UP000627292"/>
    </source>
</evidence>
<dbReference type="PANTHER" id="PTHR21666:SF289">
    <property type="entry name" value="L-ALA--D-GLU ENDOPEPTIDASE"/>
    <property type="match status" value="1"/>
</dbReference>